<name>A0A7W3JRL1_9MICO</name>
<reference evidence="2 3" key="1">
    <citation type="submission" date="2020-07" db="EMBL/GenBank/DDBJ databases">
        <title>Sequencing the genomes of 1000 actinobacteria strains.</title>
        <authorList>
            <person name="Klenk H.-P."/>
        </authorList>
    </citation>
    <scope>NUCLEOTIDE SEQUENCE [LARGE SCALE GENOMIC DNA]</scope>
    <source>
        <strain evidence="2 3">DSM 27576</strain>
    </source>
</reference>
<evidence type="ECO:0008006" key="4">
    <source>
        <dbReference type="Google" id="ProtNLM"/>
    </source>
</evidence>
<comment type="caution">
    <text evidence="2">The sequence shown here is derived from an EMBL/GenBank/DDBJ whole genome shotgun (WGS) entry which is preliminary data.</text>
</comment>
<dbReference type="Proteomes" id="UP000526083">
    <property type="component" value="Unassembled WGS sequence"/>
</dbReference>
<proteinExistence type="predicted"/>
<organism evidence="2 3">
    <name type="scientific">Microbacterium halimionae</name>
    <dbReference type="NCBI Taxonomy" id="1526413"/>
    <lineage>
        <taxon>Bacteria</taxon>
        <taxon>Bacillati</taxon>
        <taxon>Actinomycetota</taxon>
        <taxon>Actinomycetes</taxon>
        <taxon>Micrococcales</taxon>
        <taxon>Microbacteriaceae</taxon>
        <taxon>Microbacterium</taxon>
    </lineage>
</organism>
<keyword evidence="1" id="KW-0472">Membrane</keyword>
<dbReference type="AlphaFoldDB" id="A0A7W3JRL1"/>
<evidence type="ECO:0000256" key="1">
    <source>
        <dbReference type="SAM" id="Phobius"/>
    </source>
</evidence>
<evidence type="ECO:0000313" key="2">
    <source>
        <dbReference type="EMBL" id="MBA8817608.1"/>
    </source>
</evidence>
<keyword evidence="3" id="KW-1185">Reference proteome</keyword>
<accession>A0A7W3JRL1</accession>
<protein>
    <recommendedName>
        <fullName evidence="4">DUF4044 domain-containing protein</fullName>
    </recommendedName>
</protein>
<keyword evidence="1" id="KW-0812">Transmembrane</keyword>
<evidence type="ECO:0000313" key="3">
    <source>
        <dbReference type="Proteomes" id="UP000526083"/>
    </source>
</evidence>
<dbReference type="EMBL" id="JACGWY010000008">
    <property type="protein sequence ID" value="MBA8817608.1"/>
    <property type="molecule type" value="Genomic_DNA"/>
</dbReference>
<sequence>MSDEDYGDLNTKRQMRMKIVAWSVIVALILVGGGSTVIALIFG</sequence>
<keyword evidence="1" id="KW-1133">Transmembrane helix</keyword>
<gene>
    <name evidence="2" type="ORF">FHX48_002713</name>
</gene>
<feature type="transmembrane region" description="Helical" evidence="1">
    <location>
        <begin position="19"/>
        <end position="42"/>
    </location>
</feature>
<dbReference type="RefSeq" id="WP_259393104.1">
    <property type="nucleotide sequence ID" value="NZ_JAAOZB010000001.1"/>
</dbReference>